<feature type="transmembrane region" description="Helical" evidence="6">
    <location>
        <begin position="235"/>
        <end position="253"/>
    </location>
</feature>
<dbReference type="Gene3D" id="1.10.357.140">
    <property type="entry name" value="UbiA prenyltransferase"/>
    <property type="match status" value="1"/>
</dbReference>
<evidence type="ECO:0000256" key="6">
    <source>
        <dbReference type="SAM" id="Phobius"/>
    </source>
</evidence>
<keyword evidence="8" id="KW-1185">Reference proteome</keyword>
<feature type="transmembrane region" description="Helical" evidence="6">
    <location>
        <begin position="274"/>
        <end position="291"/>
    </location>
</feature>
<feature type="transmembrane region" description="Helical" evidence="6">
    <location>
        <begin position="204"/>
        <end position="223"/>
    </location>
</feature>
<keyword evidence="2" id="KW-1003">Cell membrane</keyword>
<feature type="transmembrane region" description="Helical" evidence="6">
    <location>
        <begin position="106"/>
        <end position="125"/>
    </location>
</feature>
<keyword evidence="4 6" id="KW-1133">Transmembrane helix</keyword>
<dbReference type="Proteomes" id="UP001200470">
    <property type="component" value="Unassembled WGS sequence"/>
</dbReference>
<feature type="transmembrane region" description="Helical" evidence="6">
    <location>
        <begin position="34"/>
        <end position="55"/>
    </location>
</feature>
<sequence length="292" mass="33150">MKDAILLLRPLQWVKNFFVFAPLFFSNNLLNSHYFLQTLWVFVAFCFVSSSIYCFNDIHDVENDRLHPKKCHRPIAAGKVSVAMGYVIMMLTLAASLITACLSDCNHLPVVCAMLVGYWLMNVAYCIRLKKYAILDVAIIAVGFVIRVLIGGFATDIIVSGWLVMMTFLLALFLAFAKRKDDYRIYEQTGTMPRKSIAGYNSQFIDLSVTIVGTITMVCYIIYTMSDSVVSHFGSSYVYLTNVWVLAGLLRYLQNMLVYQRSGSPTKVLVKDHFIQTCIVGWVLSFFSIIYL</sequence>
<feature type="transmembrane region" description="Helical" evidence="6">
    <location>
        <begin position="76"/>
        <end position="100"/>
    </location>
</feature>
<feature type="transmembrane region" description="Helical" evidence="6">
    <location>
        <begin position="157"/>
        <end position="177"/>
    </location>
</feature>
<evidence type="ECO:0000313" key="7">
    <source>
        <dbReference type="EMBL" id="MCF2563846.1"/>
    </source>
</evidence>
<keyword evidence="3 6" id="KW-0812">Transmembrane</keyword>
<protein>
    <submittedName>
        <fullName evidence="7">UbiA prenyltransferase family protein</fullName>
    </submittedName>
</protein>
<dbReference type="RefSeq" id="WP_301638079.1">
    <property type="nucleotide sequence ID" value="NZ_JADYTN010000013.1"/>
</dbReference>
<evidence type="ECO:0000313" key="8">
    <source>
        <dbReference type="Proteomes" id="UP001200470"/>
    </source>
</evidence>
<evidence type="ECO:0000256" key="5">
    <source>
        <dbReference type="ARBA" id="ARBA00023136"/>
    </source>
</evidence>
<evidence type="ECO:0000256" key="4">
    <source>
        <dbReference type="ARBA" id="ARBA00022989"/>
    </source>
</evidence>
<comment type="subcellular location">
    <subcellularLocation>
        <location evidence="1">Membrane</location>
        <topology evidence="1">Multi-pass membrane protein</topology>
    </subcellularLocation>
</comment>
<dbReference type="EMBL" id="JADYTN010000013">
    <property type="protein sequence ID" value="MCF2563846.1"/>
    <property type="molecule type" value="Genomic_DNA"/>
</dbReference>
<gene>
    <name evidence="7" type="ORF">I6E12_06950</name>
</gene>
<dbReference type="CDD" id="cd13963">
    <property type="entry name" value="PT_UbiA_2"/>
    <property type="match status" value="1"/>
</dbReference>
<evidence type="ECO:0000256" key="3">
    <source>
        <dbReference type="ARBA" id="ARBA00022692"/>
    </source>
</evidence>
<proteinExistence type="predicted"/>
<evidence type="ECO:0000256" key="2">
    <source>
        <dbReference type="ARBA" id="ARBA00022475"/>
    </source>
</evidence>
<accession>A0ABS9CFJ4</accession>
<feature type="transmembrane region" description="Helical" evidence="6">
    <location>
        <begin position="132"/>
        <end position="151"/>
    </location>
</feature>
<comment type="caution">
    <text evidence="7">The sequence shown here is derived from an EMBL/GenBank/DDBJ whole genome shotgun (WGS) entry which is preliminary data.</text>
</comment>
<evidence type="ECO:0000256" key="1">
    <source>
        <dbReference type="ARBA" id="ARBA00004141"/>
    </source>
</evidence>
<dbReference type="InterPro" id="IPR000537">
    <property type="entry name" value="UbiA_prenyltransferase"/>
</dbReference>
<name>A0ABS9CFJ4_9BACT</name>
<keyword evidence="5 6" id="KW-0472">Membrane</keyword>
<dbReference type="InterPro" id="IPR044878">
    <property type="entry name" value="UbiA_sf"/>
</dbReference>
<dbReference type="Pfam" id="PF01040">
    <property type="entry name" value="UbiA"/>
    <property type="match status" value="1"/>
</dbReference>
<reference evidence="7 8" key="1">
    <citation type="submission" date="2020-12" db="EMBL/GenBank/DDBJ databases">
        <title>Whole genome sequences of gut porcine anaerobes.</title>
        <authorList>
            <person name="Kubasova T."/>
            <person name="Jahodarova E."/>
            <person name="Rychlik I."/>
        </authorList>
    </citation>
    <scope>NUCLEOTIDE SEQUENCE [LARGE SCALE GENOMIC DNA]</scope>
    <source>
        <strain evidence="7 8">An925</strain>
    </source>
</reference>
<organism evidence="7 8">
    <name type="scientific">Xylanibacter brevis</name>
    <dbReference type="NCBI Taxonomy" id="83231"/>
    <lineage>
        <taxon>Bacteria</taxon>
        <taxon>Pseudomonadati</taxon>
        <taxon>Bacteroidota</taxon>
        <taxon>Bacteroidia</taxon>
        <taxon>Bacteroidales</taxon>
        <taxon>Prevotellaceae</taxon>
        <taxon>Xylanibacter</taxon>
    </lineage>
</organism>